<name>A0A654M400_9ARCH</name>
<dbReference type="GO" id="GO:0046872">
    <property type="term" value="F:metal ion binding"/>
    <property type="evidence" value="ECO:0007669"/>
    <property type="project" value="UniProtKB-KW"/>
</dbReference>
<dbReference type="GO" id="GO:0016829">
    <property type="term" value="F:lyase activity"/>
    <property type="evidence" value="ECO:0007669"/>
    <property type="project" value="UniProtKB-KW"/>
</dbReference>
<evidence type="ECO:0000256" key="3">
    <source>
        <dbReference type="ARBA" id="ARBA00022485"/>
    </source>
</evidence>
<dbReference type="EMBL" id="CP012850">
    <property type="protein sequence ID" value="ALI37830.1"/>
    <property type="molecule type" value="Genomic_DNA"/>
</dbReference>
<keyword evidence="3" id="KW-0004">4Fe-4S</keyword>
<keyword evidence="5" id="KW-0408">Iron</keyword>
<keyword evidence="4" id="KW-0479">Metal-binding</keyword>
<organism evidence="8 9">
    <name type="scientific">Candidatus Nitrosocosmicus oleophilus</name>
    <dbReference type="NCBI Taxonomy" id="1353260"/>
    <lineage>
        <taxon>Archaea</taxon>
        <taxon>Nitrososphaerota</taxon>
        <taxon>Nitrososphaeria</taxon>
        <taxon>Nitrososphaerales</taxon>
        <taxon>Nitrososphaeraceae</taxon>
        <taxon>Candidatus Nitrosocosmicus</taxon>
    </lineage>
</organism>
<dbReference type="RefSeq" id="WP_231100428.1">
    <property type="nucleotide sequence ID" value="NZ_CP012850.1"/>
</dbReference>
<accession>A0A654M400</accession>
<dbReference type="AlphaFoldDB" id="A0A654M400"/>
<gene>
    <name evidence="8" type="primary">hycG</name>
    <name evidence="8" type="ORF">NMY3_03648</name>
</gene>
<evidence type="ECO:0000256" key="2">
    <source>
        <dbReference type="ARBA" id="ARBA00009173"/>
    </source>
</evidence>
<dbReference type="PANTHER" id="PTHR42989:SF1">
    <property type="entry name" value="FORMATE HYDROGENLYASE SUBUNIT 7-RELATED"/>
    <property type="match status" value="1"/>
</dbReference>
<keyword evidence="8" id="KW-0456">Lyase</keyword>
<evidence type="ECO:0000313" key="9">
    <source>
        <dbReference type="Proteomes" id="UP000058925"/>
    </source>
</evidence>
<dbReference type="PROSITE" id="PS51379">
    <property type="entry name" value="4FE4S_FER_2"/>
    <property type="match status" value="1"/>
</dbReference>
<dbReference type="PANTHER" id="PTHR42989">
    <property type="entry name" value="HYDROGENASE-4 COMPONENT I"/>
    <property type="match status" value="1"/>
</dbReference>
<evidence type="ECO:0000259" key="7">
    <source>
        <dbReference type="PROSITE" id="PS51379"/>
    </source>
</evidence>
<comment type="cofactor">
    <cofactor evidence="1">
        <name>[4Fe-4S] cluster</name>
        <dbReference type="ChEBI" id="CHEBI:49883"/>
    </cofactor>
</comment>
<reference evidence="9" key="1">
    <citation type="submission" date="2015-10" db="EMBL/GenBank/DDBJ databases">
        <title>Niche specialization of a soil ammonia-oxidizing archaeon, Candidatus Nitrosocosmicus oleophilus.</title>
        <authorList>
            <person name="Jung M.-Y."/>
            <person name="Rhee S.-K."/>
        </authorList>
    </citation>
    <scope>NUCLEOTIDE SEQUENCE [LARGE SCALE GENOMIC DNA]</scope>
    <source>
        <strain evidence="9">MY3</strain>
    </source>
</reference>
<evidence type="ECO:0000256" key="1">
    <source>
        <dbReference type="ARBA" id="ARBA00001966"/>
    </source>
</evidence>
<keyword evidence="9" id="KW-1185">Reference proteome</keyword>
<dbReference type="GO" id="GO:0048038">
    <property type="term" value="F:quinone binding"/>
    <property type="evidence" value="ECO:0007669"/>
    <property type="project" value="InterPro"/>
</dbReference>
<dbReference type="Gene3D" id="3.40.50.12280">
    <property type="match status" value="1"/>
</dbReference>
<dbReference type="NCBIfam" id="NF005012">
    <property type="entry name" value="PRK06411.1"/>
    <property type="match status" value="1"/>
</dbReference>
<dbReference type="GeneID" id="60423451"/>
<protein>
    <submittedName>
        <fullName evidence="8">Formate hydrogenlyase subunit 7</fullName>
    </submittedName>
</protein>
<dbReference type="GO" id="GO:0008137">
    <property type="term" value="F:NADH dehydrogenase (ubiquinone) activity"/>
    <property type="evidence" value="ECO:0007669"/>
    <property type="project" value="InterPro"/>
</dbReference>
<evidence type="ECO:0000256" key="4">
    <source>
        <dbReference type="ARBA" id="ARBA00022723"/>
    </source>
</evidence>
<dbReference type="Proteomes" id="UP000058925">
    <property type="component" value="Chromosome"/>
</dbReference>
<dbReference type="KEGG" id="taa:NMY3_03648"/>
<proteinExistence type="inferred from homology"/>
<evidence type="ECO:0000313" key="8">
    <source>
        <dbReference type="EMBL" id="ALI37830.1"/>
    </source>
</evidence>
<sequence length="314" mass="34883">MEKKDISHTVPNKSRFDYSGLLWPNTKDRNKYNILKNKRVTTPNPIKELDLISENFKGKINIVPSKDVCNFELNEKVDKIENICLSNAIKIRDKENNSTVVTLDNGKCFLCGRCEEAYPSLFRMGKNLNPATRNKEQLIDLVEMESLQPDEKNMNVTIHEKNINDLSYEKIGNELKEKINSLFGRSLAIRQVDGGSCNGCEIEITALNNPIYDVERFGVQFVSSPRHADVLLVTGPVSQNMVIALQKTYQATPDPKIVIAVGACACSGGIFGNTYATTGGVDTILPVDVFIPGCPPRPEALIHGLLTSMNKIQP</sequence>
<dbReference type="InterPro" id="IPR052375">
    <property type="entry name" value="Complex_I_20kDa-like"/>
</dbReference>
<dbReference type="InterPro" id="IPR006137">
    <property type="entry name" value="NADH_UbQ_OxRdtase-like_20kDa"/>
</dbReference>
<keyword evidence="6" id="KW-0411">Iron-sulfur</keyword>
<dbReference type="Pfam" id="PF01058">
    <property type="entry name" value="Oxidored_q6"/>
    <property type="match status" value="1"/>
</dbReference>
<comment type="similarity">
    <text evidence="2">Belongs to the complex I 20 kDa subunit family.</text>
</comment>
<dbReference type="GO" id="GO:0051539">
    <property type="term" value="F:4 iron, 4 sulfur cluster binding"/>
    <property type="evidence" value="ECO:0007669"/>
    <property type="project" value="UniProtKB-KW"/>
</dbReference>
<dbReference type="PROSITE" id="PS01150">
    <property type="entry name" value="COMPLEX1_20K"/>
    <property type="match status" value="1"/>
</dbReference>
<evidence type="ECO:0000256" key="5">
    <source>
        <dbReference type="ARBA" id="ARBA00023004"/>
    </source>
</evidence>
<dbReference type="InterPro" id="IPR017896">
    <property type="entry name" value="4Fe4S_Fe-S-bd"/>
</dbReference>
<dbReference type="InterPro" id="IPR006138">
    <property type="entry name" value="NADH_UQ_OxRdtase_20Kd_su"/>
</dbReference>
<feature type="domain" description="4Fe-4S ferredoxin-type" evidence="7">
    <location>
        <begin position="99"/>
        <end position="127"/>
    </location>
</feature>
<dbReference type="SUPFAM" id="SSF56770">
    <property type="entry name" value="HydA/Nqo6-like"/>
    <property type="match status" value="1"/>
</dbReference>
<evidence type="ECO:0000256" key="6">
    <source>
        <dbReference type="ARBA" id="ARBA00023014"/>
    </source>
</evidence>